<dbReference type="EMBL" id="FUKM01000012">
    <property type="protein sequence ID" value="SJN10209.1"/>
    <property type="molecule type" value="Genomic_DNA"/>
</dbReference>
<reference evidence="1 2" key="1">
    <citation type="submission" date="2017-02" db="EMBL/GenBank/DDBJ databases">
        <authorList>
            <person name="Dridi B."/>
        </authorList>
    </citation>
    <scope>NUCLEOTIDE SEQUENCE [LARGE SCALE GENOMIC DNA]</scope>
    <source>
        <strain evidence="1 2">JB380</strain>
    </source>
</reference>
<comment type="caution">
    <text evidence="1">The sequence shown here is derived from an EMBL/GenBank/DDBJ whole genome shotgun (WGS) entry which is preliminary data.</text>
</comment>
<evidence type="ECO:0000313" key="1">
    <source>
        <dbReference type="EMBL" id="SJN10209.1"/>
    </source>
</evidence>
<dbReference type="AlphaFoldDB" id="A0A1R4HRM7"/>
<organism evidence="1 2">
    <name type="scientific">Halomonas citrativorans</name>
    <dbReference type="NCBI Taxonomy" id="2742612"/>
    <lineage>
        <taxon>Bacteria</taxon>
        <taxon>Pseudomonadati</taxon>
        <taxon>Pseudomonadota</taxon>
        <taxon>Gammaproteobacteria</taxon>
        <taxon>Oceanospirillales</taxon>
        <taxon>Halomonadaceae</taxon>
        <taxon>Halomonas</taxon>
    </lineage>
</organism>
<proteinExistence type="predicted"/>
<dbReference type="RefSeq" id="WP_087106064.1">
    <property type="nucleotide sequence ID" value="NZ_FUKM01000012.1"/>
</dbReference>
<evidence type="ECO:0000313" key="2">
    <source>
        <dbReference type="Proteomes" id="UP000196331"/>
    </source>
</evidence>
<accession>A0A1R4HRM7</accession>
<name>A0A1R4HRM7_9GAMM</name>
<dbReference type="OrthoDB" id="6165634at2"/>
<sequence>MDKWAEIKKRLQHLGGTVELLADGHELSLVKAHDGKKIFVRVFVDGVAKGEWTKTEDGKPVHPEGRFWRPMKRAAYPKKVYAKAKRAFGKKEADRMVTPRVIGVVPDFGTEGAVVAHLKKHFPDLELRAESDEVAS</sequence>
<gene>
    <name evidence="1" type="ORF">CZ787_03125</name>
</gene>
<protein>
    <submittedName>
        <fullName evidence="1">Uncharacterized protein</fullName>
    </submittedName>
</protein>
<dbReference type="Proteomes" id="UP000196331">
    <property type="component" value="Unassembled WGS sequence"/>
</dbReference>